<gene>
    <name evidence="8" type="ORF">H2201_002561</name>
</gene>
<reference evidence="8" key="1">
    <citation type="submission" date="2022-10" db="EMBL/GenBank/DDBJ databases">
        <title>Culturing micro-colonial fungi from biological soil crusts in the Mojave desert and describing Neophaeococcomyces mojavensis, and introducing the new genera and species Taxawa tesnikishii.</title>
        <authorList>
            <person name="Kurbessoian T."/>
            <person name="Stajich J.E."/>
        </authorList>
    </citation>
    <scope>NUCLEOTIDE SEQUENCE</scope>
    <source>
        <strain evidence="8">TK_1</strain>
    </source>
</reference>
<dbReference type="CDD" id="cd00044">
    <property type="entry name" value="CysPc"/>
    <property type="match status" value="1"/>
</dbReference>
<keyword evidence="3 5" id="KW-0378">Hydrolase</keyword>
<evidence type="ECO:0000313" key="8">
    <source>
        <dbReference type="EMBL" id="KAJ9667360.1"/>
    </source>
</evidence>
<dbReference type="InterPro" id="IPR022684">
    <property type="entry name" value="Calpain_cysteine_protease"/>
</dbReference>
<evidence type="ECO:0000313" key="9">
    <source>
        <dbReference type="Proteomes" id="UP001172684"/>
    </source>
</evidence>
<feature type="active site" evidence="5">
    <location>
        <position position="392"/>
    </location>
</feature>
<keyword evidence="9" id="KW-1185">Reference proteome</keyword>
<feature type="compositionally biased region" description="Basic and acidic residues" evidence="6">
    <location>
        <begin position="592"/>
        <end position="613"/>
    </location>
</feature>
<feature type="compositionally biased region" description="Basic and acidic residues" evidence="6">
    <location>
        <begin position="1025"/>
        <end position="1038"/>
    </location>
</feature>
<feature type="compositionally biased region" description="Gly residues" evidence="6">
    <location>
        <begin position="753"/>
        <end position="769"/>
    </location>
</feature>
<dbReference type="PANTHER" id="PTHR10183:SF379">
    <property type="entry name" value="CALPAIN-5"/>
    <property type="match status" value="1"/>
</dbReference>
<feature type="region of interest" description="Disordered" evidence="6">
    <location>
        <begin position="945"/>
        <end position="973"/>
    </location>
</feature>
<feature type="compositionally biased region" description="Low complexity" evidence="6">
    <location>
        <begin position="857"/>
        <end position="876"/>
    </location>
</feature>
<accession>A0ABQ9P1A4</accession>
<dbReference type="Gene3D" id="3.90.70.10">
    <property type="entry name" value="Cysteine proteinases"/>
    <property type="match status" value="1"/>
</dbReference>
<feature type="domain" description="Calpain catalytic" evidence="7">
    <location>
        <begin position="159"/>
        <end position="448"/>
    </location>
</feature>
<proteinExistence type="inferred from homology"/>
<feature type="compositionally biased region" description="Low complexity" evidence="6">
    <location>
        <begin position="21"/>
        <end position="30"/>
    </location>
</feature>
<dbReference type="PANTHER" id="PTHR10183">
    <property type="entry name" value="CALPAIN"/>
    <property type="match status" value="1"/>
</dbReference>
<dbReference type="EMBL" id="JAPDRL010000013">
    <property type="protein sequence ID" value="KAJ9667360.1"/>
    <property type="molecule type" value="Genomic_DNA"/>
</dbReference>
<comment type="caution">
    <text evidence="8">The sequence shown here is derived from an EMBL/GenBank/DDBJ whole genome shotgun (WGS) entry which is preliminary data.</text>
</comment>
<feature type="compositionally biased region" description="Acidic residues" evidence="6">
    <location>
        <begin position="964"/>
        <end position="973"/>
    </location>
</feature>
<evidence type="ECO:0000259" key="7">
    <source>
        <dbReference type="PROSITE" id="PS50203"/>
    </source>
</evidence>
<dbReference type="Proteomes" id="UP001172684">
    <property type="component" value="Unassembled WGS sequence"/>
</dbReference>
<dbReference type="SUPFAM" id="SSF54001">
    <property type="entry name" value="Cysteine proteinases"/>
    <property type="match status" value="1"/>
</dbReference>
<name>A0ABQ9P1A4_9PEZI</name>
<evidence type="ECO:0000256" key="2">
    <source>
        <dbReference type="ARBA" id="ARBA00022670"/>
    </source>
</evidence>
<dbReference type="SMART" id="SM00230">
    <property type="entry name" value="CysPc"/>
    <property type="match status" value="1"/>
</dbReference>
<dbReference type="InterPro" id="IPR038765">
    <property type="entry name" value="Papain-like_cys_pep_sf"/>
</dbReference>
<feature type="region of interest" description="Disordered" evidence="6">
    <location>
        <begin position="1006"/>
        <end position="1052"/>
    </location>
</feature>
<dbReference type="PROSITE" id="PS50203">
    <property type="entry name" value="CALPAIN_CAT"/>
    <property type="match status" value="1"/>
</dbReference>
<evidence type="ECO:0000256" key="4">
    <source>
        <dbReference type="ARBA" id="ARBA00022807"/>
    </source>
</evidence>
<feature type="compositionally biased region" description="Gly residues" evidence="6">
    <location>
        <begin position="811"/>
        <end position="836"/>
    </location>
</feature>
<organism evidence="8 9">
    <name type="scientific">Coniosporium apollinis</name>
    <dbReference type="NCBI Taxonomy" id="61459"/>
    <lineage>
        <taxon>Eukaryota</taxon>
        <taxon>Fungi</taxon>
        <taxon>Dikarya</taxon>
        <taxon>Ascomycota</taxon>
        <taxon>Pezizomycotina</taxon>
        <taxon>Dothideomycetes</taxon>
        <taxon>Dothideomycetes incertae sedis</taxon>
        <taxon>Coniosporium</taxon>
    </lineage>
</organism>
<comment type="similarity">
    <text evidence="1">Belongs to the peptidase C2 family.</text>
</comment>
<feature type="region of interest" description="Disordered" evidence="6">
    <location>
        <begin position="702"/>
        <end position="885"/>
    </location>
</feature>
<evidence type="ECO:0000256" key="3">
    <source>
        <dbReference type="ARBA" id="ARBA00022801"/>
    </source>
</evidence>
<dbReference type="Pfam" id="PF00648">
    <property type="entry name" value="Peptidase_C2"/>
    <property type="match status" value="2"/>
</dbReference>
<evidence type="ECO:0000256" key="6">
    <source>
        <dbReference type="SAM" id="MobiDB-lite"/>
    </source>
</evidence>
<feature type="active site" evidence="5">
    <location>
        <position position="188"/>
    </location>
</feature>
<feature type="compositionally biased region" description="Acidic residues" evidence="6">
    <location>
        <begin position="1"/>
        <end position="12"/>
    </location>
</feature>
<feature type="region of interest" description="Disordered" evidence="6">
    <location>
        <begin position="1"/>
        <end position="48"/>
    </location>
</feature>
<feature type="compositionally biased region" description="Basic residues" evidence="6">
    <location>
        <begin position="614"/>
        <end position="637"/>
    </location>
</feature>
<evidence type="ECO:0000256" key="5">
    <source>
        <dbReference type="PROSITE-ProRule" id="PRU00239"/>
    </source>
</evidence>
<feature type="region of interest" description="Disordered" evidence="6">
    <location>
        <begin position="592"/>
        <end position="653"/>
    </location>
</feature>
<keyword evidence="4 5" id="KW-0788">Thiol protease</keyword>
<feature type="active site" evidence="5">
    <location>
        <position position="372"/>
    </location>
</feature>
<evidence type="ECO:0000256" key="1">
    <source>
        <dbReference type="ARBA" id="ARBA00007623"/>
    </source>
</evidence>
<feature type="compositionally biased region" description="Basic and acidic residues" evidence="6">
    <location>
        <begin position="638"/>
        <end position="653"/>
    </location>
</feature>
<sequence length="1052" mass="117715">MASNDDVVDPIMDDNRDRSRSNSIIVIRRNTSPPPPPPKRKVKKQAPQKSIDEFWEQFTTKHPGKAFTILPDNLYAKRAAAHAPKGVVPGQNAVASYAEAVESCKSKVAKIVKECRRINQKYRDPHFDIETDFKQRVYPPDCLTTLDETVTRLFPGSVKRIEDIFENPAFFLEGATANDVRQGNDGDCWFMSALCTLSNKEGLIEKVCVARDEQVGVYGFVFHRDGEWISEVIDDKLYLIKKDFDDSDIDRYQFLELHNRKAPDEEYRAVFQTGSQALYFAQCSDPNETWLPLLEKAYAKAHGDYSAINGGFVGEGIEDLTGGVTTEVFATDILDKDKFWKEELMNVNKQFLFGCGQMGGLYGQRRGIQENHAYSIMEAREIGDVRLLKLRNPWGKTEWTGAWSDGSEQWTPEWMTELGHRFGDDGVFWISYKDLLRNYQHFDRTRLFGEEWTVTQQWTSLNVPWSVDYLDTKFKISLDKPGPAVIVLSQLDDRYFRGLEGQYEFHLAFRLHKDDEEDYIVRSSGPYYMKRSVSTELDLKAGNYTVLLKVTAVRDPNARTAEEVIRDTCNNRRAKLLATGLSYDLAHAKGQFKESESERAAREKKEQRAERKEQAKKRHEAFRKLRQKEKLRRKRKEAKVAERKAAKLAERKGDMPAATEVEIISTRLQQIVVEDPIHEAGLGIHVHDGDEAKAAMTSPPLKPTINGPADYPGGNGISAGRKGSHAGHSRTGSDIIEAHHHRSETPPLRSDTPGGGFRGRGGYNTGRGGYNEAQAGAGTVPPEAHHRPGTPSALPQELINRPGTPSSTGFTGRGGYNEGRGGYNEGRGGYNEGRGGYNDEDEQRPGTPRQRPSSRGASPAPGRRNASRSPAPSRRGTLTPLPGIRVTDGEAIRVASVKHVHSSTDHSVDVDGDAEISDGDLSWDSELDFTDSEMEELEAELQVPVVGPGGLPRPVMNRRWREPEPEEEEDEIERDPWNAVCVVGLRVYSKDTQVKIEVVKPKERAVESKTLDVDDREADATRGYGVEEAKDGAAEEKVLGSAPANIEDDKQG</sequence>
<keyword evidence="2 5" id="KW-0645">Protease</keyword>
<dbReference type="InterPro" id="IPR001300">
    <property type="entry name" value="Peptidase_C2_calpain_cat"/>
</dbReference>
<dbReference type="CDD" id="cd22249">
    <property type="entry name" value="UDM1_RNF168_RNF169-like"/>
    <property type="match status" value="1"/>
</dbReference>
<dbReference type="PRINTS" id="PR00704">
    <property type="entry name" value="CALPAIN"/>
</dbReference>
<protein>
    <recommendedName>
        <fullName evidence="7">Calpain catalytic domain-containing protein</fullName>
    </recommendedName>
</protein>